<protein>
    <submittedName>
        <fullName evidence="2">Uncharacterized protein</fullName>
    </submittedName>
</protein>
<keyword evidence="1" id="KW-1133">Transmembrane helix</keyword>
<dbReference type="Proteomes" id="UP000824219">
    <property type="component" value="Linkage Group LG12"/>
</dbReference>
<feature type="transmembrane region" description="Helical" evidence="1">
    <location>
        <begin position="98"/>
        <end position="116"/>
    </location>
</feature>
<organism evidence="2 3">
    <name type="scientific">Hemibagrus wyckioides</name>
    <dbReference type="NCBI Taxonomy" id="337641"/>
    <lineage>
        <taxon>Eukaryota</taxon>
        <taxon>Metazoa</taxon>
        <taxon>Chordata</taxon>
        <taxon>Craniata</taxon>
        <taxon>Vertebrata</taxon>
        <taxon>Euteleostomi</taxon>
        <taxon>Actinopterygii</taxon>
        <taxon>Neopterygii</taxon>
        <taxon>Teleostei</taxon>
        <taxon>Ostariophysi</taxon>
        <taxon>Siluriformes</taxon>
        <taxon>Bagridae</taxon>
        <taxon>Hemibagrus</taxon>
    </lineage>
</organism>
<dbReference type="EMBL" id="JAHKSW010000012">
    <property type="protein sequence ID" value="KAG7325973.1"/>
    <property type="molecule type" value="Genomic_DNA"/>
</dbReference>
<comment type="caution">
    <text evidence="2">The sequence shown here is derived from an EMBL/GenBank/DDBJ whole genome shotgun (WGS) entry which is preliminary data.</text>
</comment>
<keyword evidence="3" id="KW-1185">Reference proteome</keyword>
<dbReference type="OrthoDB" id="8978969at2759"/>
<proteinExistence type="predicted"/>
<evidence type="ECO:0000313" key="3">
    <source>
        <dbReference type="Proteomes" id="UP000824219"/>
    </source>
</evidence>
<reference evidence="2 3" key="1">
    <citation type="submission" date="2021-06" db="EMBL/GenBank/DDBJ databases">
        <title>Chromosome-level genome assembly of the red-tail catfish (Hemibagrus wyckioides).</title>
        <authorList>
            <person name="Shao F."/>
        </authorList>
    </citation>
    <scope>NUCLEOTIDE SEQUENCE [LARGE SCALE GENOMIC DNA]</scope>
    <source>
        <strain evidence="2">EC202008001</strain>
        <tissue evidence="2">Blood</tissue>
    </source>
</reference>
<accession>A0A9D3NN64</accession>
<name>A0A9D3NN64_9TELE</name>
<keyword evidence="1" id="KW-0472">Membrane</keyword>
<keyword evidence="1" id="KW-0812">Transmembrane</keyword>
<evidence type="ECO:0000256" key="1">
    <source>
        <dbReference type="SAM" id="Phobius"/>
    </source>
</evidence>
<sequence length="180" mass="20497">MSQMISKFCDEINLDGKSIYTSGHPYSTDCEPTWYAQNGTVLGTKLSLFLDTCESWIRLLIRCLQSEKMYEYVFQVINRTTLIGETKPTKTDGHELRYLWLLLILVPLILLVLYFVCRKQDCSTPRNEEGAAVMNNTPKKEEAQALNGHTNGIPKCDDGNLNELRHVTGIKSSDKLVYQV</sequence>
<evidence type="ECO:0000313" key="2">
    <source>
        <dbReference type="EMBL" id="KAG7325973.1"/>
    </source>
</evidence>
<gene>
    <name evidence="2" type="ORF">KOW79_010898</name>
</gene>
<dbReference type="AlphaFoldDB" id="A0A9D3NN64"/>